<dbReference type="EMBL" id="UYRT01105349">
    <property type="protein sequence ID" value="VDN44244.1"/>
    <property type="molecule type" value="Genomic_DNA"/>
</dbReference>
<keyword evidence="2" id="KW-1185">Reference proteome</keyword>
<gene>
    <name evidence="1" type="ORF">GPUH_LOCUS25467</name>
</gene>
<organism evidence="3">
    <name type="scientific">Gongylonema pulchrum</name>
    <dbReference type="NCBI Taxonomy" id="637853"/>
    <lineage>
        <taxon>Eukaryota</taxon>
        <taxon>Metazoa</taxon>
        <taxon>Ecdysozoa</taxon>
        <taxon>Nematoda</taxon>
        <taxon>Chromadorea</taxon>
        <taxon>Rhabditida</taxon>
        <taxon>Spirurina</taxon>
        <taxon>Spiruromorpha</taxon>
        <taxon>Spiruroidea</taxon>
        <taxon>Gongylonematidae</taxon>
        <taxon>Gongylonema</taxon>
    </lineage>
</organism>
<dbReference type="OrthoDB" id="5905479at2759"/>
<dbReference type="Proteomes" id="UP000271098">
    <property type="component" value="Unassembled WGS sequence"/>
</dbReference>
<protein>
    <submittedName>
        <fullName evidence="1 3">Uncharacterized protein</fullName>
    </submittedName>
</protein>
<accession>A0A183EWX5</accession>
<sequence>MAGGTNSGPNKLNSSYTKSMLSASSVVRQQSDTSTISRRLQRSAAICDEQQPETSMHDAYCTIQVSFCSFICRVFVVVFGGRT</sequence>
<reference evidence="1 2" key="2">
    <citation type="submission" date="2018-11" db="EMBL/GenBank/DDBJ databases">
        <authorList>
            <consortium name="Pathogen Informatics"/>
        </authorList>
    </citation>
    <scope>NUCLEOTIDE SEQUENCE [LARGE SCALE GENOMIC DNA]</scope>
</reference>
<evidence type="ECO:0000313" key="1">
    <source>
        <dbReference type="EMBL" id="VDN44244.1"/>
    </source>
</evidence>
<evidence type="ECO:0000313" key="3">
    <source>
        <dbReference type="WBParaSite" id="GPUH_0002549601-mRNA-1"/>
    </source>
</evidence>
<dbReference type="WBParaSite" id="GPUH_0002549601-mRNA-1">
    <property type="protein sequence ID" value="GPUH_0002549601-mRNA-1"/>
    <property type="gene ID" value="GPUH_0002549601"/>
</dbReference>
<proteinExistence type="predicted"/>
<reference evidence="3" key="1">
    <citation type="submission" date="2016-06" db="UniProtKB">
        <authorList>
            <consortium name="WormBaseParasite"/>
        </authorList>
    </citation>
    <scope>IDENTIFICATION</scope>
</reference>
<dbReference type="AlphaFoldDB" id="A0A183EWX5"/>
<name>A0A183EWX5_9BILA</name>
<evidence type="ECO:0000313" key="2">
    <source>
        <dbReference type="Proteomes" id="UP000271098"/>
    </source>
</evidence>